<dbReference type="InterPro" id="IPR032675">
    <property type="entry name" value="LRR_dom_sf"/>
</dbReference>
<reference evidence="1 2" key="1">
    <citation type="submission" date="2018-01" db="EMBL/GenBank/DDBJ databases">
        <title>Harnessing the power of phylogenomics to disentangle the directionality and signatures of interkingdom host jumping in the parasitic fungal genus Tolypocladium.</title>
        <authorList>
            <person name="Quandt C.A."/>
            <person name="Patterson W."/>
            <person name="Spatafora J.W."/>
        </authorList>
    </citation>
    <scope>NUCLEOTIDE SEQUENCE [LARGE SCALE GENOMIC DNA]</scope>
    <source>
        <strain evidence="1 2">NRBC 100945</strain>
    </source>
</reference>
<keyword evidence="2" id="KW-1185">Reference proteome</keyword>
<evidence type="ECO:0000313" key="2">
    <source>
        <dbReference type="Proteomes" id="UP000237481"/>
    </source>
</evidence>
<evidence type="ECO:0000313" key="1">
    <source>
        <dbReference type="EMBL" id="POR35082.1"/>
    </source>
</evidence>
<dbReference type="EMBL" id="PKSG01000470">
    <property type="protein sequence ID" value="POR35082.1"/>
    <property type="molecule type" value="Genomic_DNA"/>
</dbReference>
<dbReference type="Proteomes" id="UP000237481">
    <property type="component" value="Unassembled WGS sequence"/>
</dbReference>
<accession>A0A2S4KY30</accession>
<dbReference type="AlphaFoldDB" id="A0A2S4KY30"/>
<dbReference type="OrthoDB" id="3594971at2759"/>
<name>A0A2S4KY30_9HYPO</name>
<evidence type="ECO:0008006" key="3">
    <source>
        <dbReference type="Google" id="ProtNLM"/>
    </source>
</evidence>
<gene>
    <name evidence="1" type="ORF">TPAR_04740</name>
</gene>
<dbReference type="Gene3D" id="3.80.10.10">
    <property type="entry name" value="Ribonuclease Inhibitor"/>
    <property type="match status" value="1"/>
</dbReference>
<proteinExistence type="predicted"/>
<protein>
    <recommendedName>
        <fullName evidence="3">F-box domain-containing protein</fullName>
    </recommendedName>
</protein>
<organism evidence="1 2">
    <name type="scientific">Tolypocladium paradoxum</name>
    <dbReference type="NCBI Taxonomy" id="94208"/>
    <lineage>
        <taxon>Eukaryota</taxon>
        <taxon>Fungi</taxon>
        <taxon>Dikarya</taxon>
        <taxon>Ascomycota</taxon>
        <taxon>Pezizomycotina</taxon>
        <taxon>Sordariomycetes</taxon>
        <taxon>Hypocreomycetidae</taxon>
        <taxon>Hypocreales</taxon>
        <taxon>Ophiocordycipitaceae</taxon>
        <taxon>Tolypocladium</taxon>
    </lineage>
</organism>
<comment type="caution">
    <text evidence="1">The sequence shown here is derived from an EMBL/GenBank/DDBJ whole genome shotgun (WGS) entry which is preliminary data.</text>
</comment>
<sequence length="577" mass="66435">MAHGIIFLHSRLSVRHSARGADKMISSSDVPLPQLAQLPSYLSSTSSVTRTCRHHAVHHMATPSLSHDATIRQPLARLSPETMGLILGQTVSFKLRDADHGSLCSLRLVCRRFNCLATPVVYHAIELNEVMLDLSAEHLYPRALEHVSQHTNHVVVRSDLDSQSVKRLLCRIQRLSSIRWCYVPQYDRIPRLWLPSDILDCDQIRRNGTRIYIENLPLGGVQHDFDESYFNPTLTGHLVSLKLLNPNPPLTTRPDSLKRLIMQSPRLQTLHYQDLGIGTSFKFQGEERVPPITDLALRSYNWEHSPEEVAKHWDFSQIRSLKLVNIPVSNFLNSVYLPDFALLRTLQVEDYGGHLQDMRPSATRRLYDLIKHHINALESLDITCHTQIFGLDAIREHRDSLRELRFRDHVGFEEDNKTCPTLGLEDVAMLGAQLTFVHTLELDMDIALCKLRDFLEAVCSFPSLDTLTLHVQTRLRANDRVNPRTDRDYDAALETFNSLIRLREQQRPELPWRRITINVGGWRRVMVRRMGYGWKKQNAQGVYAERCFVLERNERGMHRVREEAASETSQCRSPVQL</sequence>